<dbReference type="SUPFAM" id="SSF52540">
    <property type="entry name" value="P-loop containing nucleoside triphosphate hydrolases"/>
    <property type="match status" value="1"/>
</dbReference>
<keyword evidence="7" id="KW-0472">Membrane</keyword>
<gene>
    <name evidence="11" type="ORF">OIDMADRAFT_204691</name>
</gene>
<dbReference type="InterPro" id="IPR001806">
    <property type="entry name" value="Small_GTPase"/>
</dbReference>
<reference evidence="11 12" key="1">
    <citation type="submission" date="2014-04" db="EMBL/GenBank/DDBJ databases">
        <authorList>
            <consortium name="DOE Joint Genome Institute"/>
            <person name="Kuo A."/>
            <person name="Martino E."/>
            <person name="Perotto S."/>
            <person name="Kohler A."/>
            <person name="Nagy L.G."/>
            <person name="Floudas D."/>
            <person name="Copeland A."/>
            <person name="Barry K.W."/>
            <person name="Cichocki N."/>
            <person name="Veneault-Fourrey C."/>
            <person name="LaButti K."/>
            <person name="Lindquist E.A."/>
            <person name="Lipzen A."/>
            <person name="Lundell T."/>
            <person name="Morin E."/>
            <person name="Murat C."/>
            <person name="Sun H."/>
            <person name="Tunlid A."/>
            <person name="Henrissat B."/>
            <person name="Grigoriev I.V."/>
            <person name="Hibbett D.S."/>
            <person name="Martin F."/>
            <person name="Nordberg H.P."/>
            <person name="Cantor M.N."/>
            <person name="Hua S.X."/>
        </authorList>
    </citation>
    <scope>NUCLEOTIDE SEQUENCE [LARGE SCALE GENOMIC DNA]</scope>
    <source>
        <strain evidence="11 12">Zn</strain>
    </source>
</reference>
<dbReference type="CDD" id="cd00876">
    <property type="entry name" value="Ras"/>
    <property type="match status" value="1"/>
</dbReference>
<comment type="similarity">
    <text evidence="2">Belongs to the small GTPase superfamily. Ras family.</text>
</comment>
<evidence type="ECO:0000256" key="10">
    <source>
        <dbReference type="SAM" id="MobiDB-lite"/>
    </source>
</evidence>
<comment type="subcellular location">
    <subcellularLocation>
        <location evidence="1">Cell membrane</location>
        <topology evidence="1">Lipid-anchor</topology>
    </subcellularLocation>
</comment>
<evidence type="ECO:0000256" key="7">
    <source>
        <dbReference type="ARBA" id="ARBA00023136"/>
    </source>
</evidence>
<dbReference type="InterPro" id="IPR027417">
    <property type="entry name" value="P-loop_NTPase"/>
</dbReference>
<dbReference type="Gene3D" id="3.40.50.300">
    <property type="entry name" value="P-loop containing nucleotide triphosphate hydrolases"/>
    <property type="match status" value="1"/>
</dbReference>
<dbReference type="AlphaFoldDB" id="A0A0C3D4V8"/>
<evidence type="ECO:0000313" key="12">
    <source>
        <dbReference type="Proteomes" id="UP000054321"/>
    </source>
</evidence>
<dbReference type="SMART" id="SM00173">
    <property type="entry name" value="RAS"/>
    <property type="match status" value="1"/>
</dbReference>
<feature type="compositionally biased region" description="Basic and acidic residues" evidence="10">
    <location>
        <begin position="190"/>
        <end position="203"/>
    </location>
</feature>
<dbReference type="OrthoDB" id="5976022at2759"/>
<dbReference type="Pfam" id="PF00071">
    <property type="entry name" value="Ras"/>
    <property type="match status" value="1"/>
</dbReference>
<keyword evidence="9" id="KW-0636">Prenylation</keyword>
<keyword evidence="12" id="KW-1185">Reference proteome</keyword>
<dbReference type="PROSITE" id="PS51421">
    <property type="entry name" value="RAS"/>
    <property type="match status" value="1"/>
</dbReference>
<sequence length="211" mass="23502">MAQKSSQEYKVVVVGGGAVGKSCLTLQLIQGAFVDSYDPTIEDSFRKQCVIDDKAVLLDVFDTAGQEEYVAMREDFIRPGEGFLLVYSITSKHSFEEIKFFQQRILRVKEKDSFPMIVVGNKCDLEGERAVLTEEGEQLARQFGCRFIETSAKSGANVENAFYDIVREIREYGRDSTSDASDVNGTGGRSNKETGEQDLDRATSRSKCAIM</sequence>
<organism evidence="11 12">
    <name type="scientific">Oidiodendron maius (strain Zn)</name>
    <dbReference type="NCBI Taxonomy" id="913774"/>
    <lineage>
        <taxon>Eukaryota</taxon>
        <taxon>Fungi</taxon>
        <taxon>Dikarya</taxon>
        <taxon>Ascomycota</taxon>
        <taxon>Pezizomycotina</taxon>
        <taxon>Leotiomycetes</taxon>
        <taxon>Leotiomycetes incertae sedis</taxon>
        <taxon>Myxotrichaceae</taxon>
        <taxon>Oidiodendron</taxon>
    </lineage>
</organism>
<evidence type="ECO:0008006" key="13">
    <source>
        <dbReference type="Google" id="ProtNLM"/>
    </source>
</evidence>
<dbReference type="EMBL" id="KN832883">
    <property type="protein sequence ID" value="KIM96937.1"/>
    <property type="molecule type" value="Genomic_DNA"/>
</dbReference>
<keyword evidence="5" id="KW-0547">Nucleotide-binding</keyword>
<protein>
    <recommendedName>
        <fullName evidence="13">Ras-like protein</fullName>
    </recommendedName>
</protein>
<dbReference type="Proteomes" id="UP000054321">
    <property type="component" value="Unassembled WGS sequence"/>
</dbReference>
<dbReference type="InterPro" id="IPR005225">
    <property type="entry name" value="Small_GTP-bd"/>
</dbReference>
<keyword evidence="4" id="KW-0488">Methylation</keyword>
<dbReference type="InterPro" id="IPR020849">
    <property type="entry name" value="Small_GTPase_Ras-type"/>
</dbReference>
<keyword evidence="6" id="KW-0342">GTP-binding</keyword>
<dbReference type="SMART" id="SM00175">
    <property type="entry name" value="RAB"/>
    <property type="match status" value="1"/>
</dbReference>
<dbReference type="GO" id="GO:0005886">
    <property type="term" value="C:plasma membrane"/>
    <property type="evidence" value="ECO:0007669"/>
    <property type="project" value="UniProtKB-SubCell"/>
</dbReference>
<dbReference type="PROSITE" id="PS51420">
    <property type="entry name" value="RHO"/>
    <property type="match status" value="1"/>
</dbReference>
<evidence type="ECO:0000256" key="2">
    <source>
        <dbReference type="ARBA" id="ARBA00008344"/>
    </source>
</evidence>
<evidence type="ECO:0000256" key="8">
    <source>
        <dbReference type="ARBA" id="ARBA00023288"/>
    </source>
</evidence>
<dbReference type="PRINTS" id="PR00449">
    <property type="entry name" value="RASTRNSFRMNG"/>
</dbReference>
<accession>A0A0C3D4V8</accession>
<evidence type="ECO:0000256" key="1">
    <source>
        <dbReference type="ARBA" id="ARBA00004193"/>
    </source>
</evidence>
<evidence type="ECO:0000256" key="9">
    <source>
        <dbReference type="ARBA" id="ARBA00023289"/>
    </source>
</evidence>
<evidence type="ECO:0000256" key="3">
    <source>
        <dbReference type="ARBA" id="ARBA00022475"/>
    </source>
</evidence>
<dbReference type="NCBIfam" id="TIGR00231">
    <property type="entry name" value="small_GTP"/>
    <property type="match status" value="1"/>
</dbReference>
<keyword evidence="8" id="KW-0449">Lipoprotein</keyword>
<evidence type="ECO:0000313" key="11">
    <source>
        <dbReference type="EMBL" id="KIM96937.1"/>
    </source>
</evidence>
<dbReference type="SMART" id="SM00174">
    <property type="entry name" value="RHO"/>
    <property type="match status" value="1"/>
</dbReference>
<dbReference type="PROSITE" id="PS51419">
    <property type="entry name" value="RAB"/>
    <property type="match status" value="1"/>
</dbReference>
<dbReference type="FunFam" id="3.40.50.300:FF:000080">
    <property type="entry name" value="Ras-like GTPase Ras1"/>
    <property type="match status" value="1"/>
</dbReference>
<feature type="region of interest" description="Disordered" evidence="10">
    <location>
        <begin position="176"/>
        <end position="211"/>
    </location>
</feature>
<dbReference type="GO" id="GO:0007165">
    <property type="term" value="P:signal transduction"/>
    <property type="evidence" value="ECO:0007669"/>
    <property type="project" value="InterPro"/>
</dbReference>
<reference evidence="12" key="2">
    <citation type="submission" date="2015-01" db="EMBL/GenBank/DDBJ databases">
        <title>Evolutionary Origins and Diversification of the Mycorrhizal Mutualists.</title>
        <authorList>
            <consortium name="DOE Joint Genome Institute"/>
            <consortium name="Mycorrhizal Genomics Consortium"/>
            <person name="Kohler A."/>
            <person name="Kuo A."/>
            <person name="Nagy L.G."/>
            <person name="Floudas D."/>
            <person name="Copeland A."/>
            <person name="Barry K.W."/>
            <person name="Cichocki N."/>
            <person name="Veneault-Fourrey C."/>
            <person name="LaButti K."/>
            <person name="Lindquist E.A."/>
            <person name="Lipzen A."/>
            <person name="Lundell T."/>
            <person name="Morin E."/>
            <person name="Murat C."/>
            <person name="Riley R."/>
            <person name="Ohm R."/>
            <person name="Sun H."/>
            <person name="Tunlid A."/>
            <person name="Henrissat B."/>
            <person name="Grigoriev I.V."/>
            <person name="Hibbett D.S."/>
            <person name="Martin F."/>
        </authorList>
    </citation>
    <scope>NUCLEOTIDE SEQUENCE [LARGE SCALE GENOMIC DNA]</scope>
    <source>
        <strain evidence="12">Zn</strain>
    </source>
</reference>
<keyword evidence="3" id="KW-1003">Cell membrane</keyword>
<dbReference type="GO" id="GO:0003924">
    <property type="term" value="F:GTPase activity"/>
    <property type="evidence" value="ECO:0007669"/>
    <property type="project" value="InterPro"/>
</dbReference>
<dbReference type="SMART" id="SM00176">
    <property type="entry name" value="RAN"/>
    <property type="match status" value="1"/>
</dbReference>
<evidence type="ECO:0000256" key="6">
    <source>
        <dbReference type="ARBA" id="ARBA00023134"/>
    </source>
</evidence>
<dbReference type="PANTHER" id="PTHR24070">
    <property type="entry name" value="RAS, DI-RAS, AND RHEB FAMILY MEMBERS OF SMALL GTPASE SUPERFAMILY"/>
    <property type="match status" value="1"/>
</dbReference>
<evidence type="ECO:0000256" key="5">
    <source>
        <dbReference type="ARBA" id="ARBA00022741"/>
    </source>
</evidence>
<dbReference type="HOGENOM" id="CLU_041217_9_8_1"/>
<proteinExistence type="inferred from homology"/>
<evidence type="ECO:0000256" key="4">
    <source>
        <dbReference type="ARBA" id="ARBA00022481"/>
    </source>
</evidence>
<name>A0A0C3D4V8_OIDMZ</name>
<dbReference type="GO" id="GO:0005525">
    <property type="term" value="F:GTP binding"/>
    <property type="evidence" value="ECO:0007669"/>
    <property type="project" value="UniProtKB-KW"/>
</dbReference>
<dbReference type="FunCoup" id="A0A0C3D4V8">
    <property type="interactions" value="516"/>
</dbReference>
<dbReference type="InParanoid" id="A0A0C3D4V8"/>
<dbReference type="STRING" id="913774.A0A0C3D4V8"/>